<comment type="caution">
    <text evidence="2">The sequence shown here is derived from an EMBL/GenBank/DDBJ whole genome shotgun (WGS) entry which is preliminary data.</text>
</comment>
<evidence type="ECO:0000313" key="3">
    <source>
        <dbReference type="Proteomes" id="UP000028582"/>
    </source>
</evidence>
<accession>A0A081B1I7</accession>
<reference evidence="2 3" key="1">
    <citation type="submission" date="2013-11" db="EMBL/GenBank/DDBJ databases">
        <title>The Genome Sequence of Phytophthora parasitica P1976.</title>
        <authorList>
            <consortium name="The Broad Institute Genomics Platform"/>
            <person name="Russ C."/>
            <person name="Tyler B."/>
            <person name="Panabieres F."/>
            <person name="Shan W."/>
            <person name="Tripathy S."/>
            <person name="Grunwald N."/>
            <person name="Machado M."/>
            <person name="Johnson C.S."/>
            <person name="Walker B."/>
            <person name="Young S."/>
            <person name="Zeng Q."/>
            <person name="Gargeya S."/>
            <person name="Fitzgerald M."/>
            <person name="Haas B."/>
            <person name="Abouelleil A."/>
            <person name="Allen A.W."/>
            <person name="Alvarado L."/>
            <person name="Arachchi H.M."/>
            <person name="Berlin A.M."/>
            <person name="Chapman S.B."/>
            <person name="Gainer-Dewar J."/>
            <person name="Goldberg J."/>
            <person name="Griggs A."/>
            <person name="Gujja S."/>
            <person name="Hansen M."/>
            <person name="Howarth C."/>
            <person name="Imamovic A."/>
            <person name="Ireland A."/>
            <person name="Larimer J."/>
            <person name="McCowan C."/>
            <person name="Murphy C."/>
            <person name="Pearson M."/>
            <person name="Poon T.W."/>
            <person name="Priest M."/>
            <person name="Roberts A."/>
            <person name="Saif S."/>
            <person name="Shea T."/>
            <person name="Sisk P."/>
            <person name="Sykes S."/>
            <person name="Wortman J."/>
            <person name="Nusbaum C."/>
            <person name="Birren B."/>
        </authorList>
    </citation>
    <scope>NUCLEOTIDE SEQUENCE [LARGE SCALE GENOMIC DNA]</scope>
    <source>
        <strain evidence="2 3">P1976</strain>
    </source>
</reference>
<feature type="region of interest" description="Disordered" evidence="1">
    <location>
        <begin position="183"/>
        <end position="252"/>
    </location>
</feature>
<gene>
    <name evidence="2" type="ORF">F444_01173</name>
</gene>
<sequence length="402" mass="44027">MKARREKWHNRKADELEKQQLSEREITCGFELAPADLSSGESDADCNDGYQSSSTSSLPSDEDKVVTSYSQAQKDKSRGRARKLRVTDSLDLSMSVATSSRSSRQAETMHSDRTKSQATHSKLLGKGPTYTCNGDSNQKSSNALLKNNPTCKPSRIPKLVQQRRQLQGLRAVASGGYLQAPMSAVGSNGPTTKWQHKTLTSGHCFSPPDASKKETLPHSTRSPIRDVPKRSSSISVKKEKTNNCDGDLEEIGSTTAEEQRLLQSLEKLDRRLSNVSNSAVSVREGGEQTSHNKRSLKDDSIRARHATENHPSTVYATNENEIDVNTLRAAAYGGGTHCKIRQPSSVSVRSSSAKRAELSSGFHKSRVRVGGAFMNDTHQNSHTDGSGKHKIVVKKDLAHLLF</sequence>
<dbReference type="OrthoDB" id="109801at2759"/>
<evidence type="ECO:0000313" key="2">
    <source>
        <dbReference type="EMBL" id="ETO84998.1"/>
    </source>
</evidence>
<name>A0A081B1I7_PHYNI</name>
<evidence type="ECO:0000256" key="1">
    <source>
        <dbReference type="SAM" id="MobiDB-lite"/>
    </source>
</evidence>
<feature type="region of interest" description="Disordered" evidence="1">
    <location>
        <begin position="274"/>
        <end position="308"/>
    </location>
</feature>
<feature type="compositionally biased region" description="Polar residues" evidence="1">
    <location>
        <begin position="130"/>
        <end position="151"/>
    </location>
</feature>
<dbReference type="Proteomes" id="UP000028582">
    <property type="component" value="Unassembled WGS sequence"/>
</dbReference>
<proteinExistence type="predicted"/>
<feature type="region of interest" description="Disordered" evidence="1">
    <location>
        <begin position="37"/>
        <end position="156"/>
    </location>
</feature>
<dbReference type="AlphaFoldDB" id="A0A081B1I7"/>
<feature type="compositionally biased region" description="Basic and acidic residues" evidence="1">
    <location>
        <begin position="295"/>
        <end position="308"/>
    </location>
</feature>
<protein>
    <submittedName>
        <fullName evidence="2">Uncharacterized protein</fullName>
    </submittedName>
</protein>
<feature type="compositionally biased region" description="Low complexity" evidence="1">
    <location>
        <begin position="93"/>
        <end position="103"/>
    </location>
</feature>
<feature type="compositionally biased region" description="Basic and acidic residues" evidence="1">
    <location>
        <begin position="11"/>
        <end position="21"/>
    </location>
</feature>
<feature type="compositionally biased region" description="Basic residues" evidence="1">
    <location>
        <begin position="1"/>
        <end position="10"/>
    </location>
</feature>
<feature type="compositionally biased region" description="Polar residues" evidence="1">
    <location>
        <begin position="185"/>
        <end position="203"/>
    </location>
</feature>
<dbReference type="EMBL" id="ANJA01000201">
    <property type="protein sequence ID" value="ETO84998.1"/>
    <property type="molecule type" value="Genomic_DNA"/>
</dbReference>
<organism evidence="2 3">
    <name type="scientific">Phytophthora nicotianae P1976</name>
    <dbReference type="NCBI Taxonomy" id="1317066"/>
    <lineage>
        <taxon>Eukaryota</taxon>
        <taxon>Sar</taxon>
        <taxon>Stramenopiles</taxon>
        <taxon>Oomycota</taxon>
        <taxon>Peronosporomycetes</taxon>
        <taxon>Peronosporales</taxon>
        <taxon>Peronosporaceae</taxon>
        <taxon>Phytophthora</taxon>
    </lineage>
</organism>
<feature type="region of interest" description="Disordered" evidence="1">
    <location>
        <begin position="1"/>
        <end position="21"/>
    </location>
</feature>